<dbReference type="Pfam" id="PF13487">
    <property type="entry name" value="HD_5"/>
    <property type="match status" value="1"/>
</dbReference>
<dbReference type="PROSITE" id="PS51832">
    <property type="entry name" value="HD_GYP"/>
    <property type="match status" value="1"/>
</dbReference>
<dbReference type="PATRIC" id="fig|626887.3.peg.1736"/>
<dbReference type="InterPro" id="IPR006675">
    <property type="entry name" value="HDIG_dom"/>
</dbReference>
<dbReference type="Proteomes" id="UP000013165">
    <property type="component" value="Unassembled WGS sequence"/>
</dbReference>
<dbReference type="AlphaFoldDB" id="N6X2V0"/>
<dbReference type="InterPro" id="IPR021812">
    <property type="entry name" value="DUF3391"/>
</dbReference>
<proteinExistence type="predicted"/>
<name>N6X2V0_9GAMM</name>
<dbReference type="SUPFAM" id="SSF109604">
    <property type="entry name" value="HD-domain/PDEase-like"/>
    <property type="match status" value="1"/>
</dbReference>
<dbReference type="SMART" id="SM00471">
    <property type="entry name" value="HDc"/>
    <property type="match status" value="1"/>
</dbReference>
<evidence type="ECO:0000313" key="3">
    <source>
        <dbReference type="Proteomes" id="UP000013165"/>
    </source>
</evidence>
<dbReference type="CDD" id="cd00077">
    <property type="entry name" value="HDc"/>
    <property type="match status" value="1"/>
</dbReference>
<accession>N6X2V0</accession>
<evidence type="ECO:0000313" key="2">
    <source>
        <dbReference type="EMBL" id="ENO15413.2"/>
    </source>
</evidence>
<dbReference type="EMBL" id="APLQ01000011">
    <property type="protein sequence ID" value="ENO15413.2"/>
    <property type="molecule type" value="Genomic_DNA"/>
</dbReference>
<gene>
    <name evidence="2" type="ORF">J057_08681</name>
</gene>
<dbReference type="HOGENOM" id="CLU_000445_92_1_6"/>
<reference evidence="2 3" key="1">
    <citation type="journal article" date="2013" name="Genome Announc.">
        <title>Genome Sequence of the Polycyclic Aromatic Hydrocarbon-Degrading Bacterium Strain Marinobacter nanhaiticus D15-8WT.</title>
        <authorList>
            <person name="Cui Z."/>
            <person name="Gao W."/>
            <person name="Li Q."/>
            <person name="Xu G."/>
            <person name="Zheng L."/>
        </authorList>
    </citation>
    <scope>NUCLEOTIDE SEQUENCE [LARGE SCALE GENOMIC DNA]</scope>
    <source>
        <strain evidence="2 3">D15-8W</strain>
    </source>
</reference>
<dbReference type="PANTHER" id="PTHR43155">
    <property type="entry name" value="CYCLIC DI-GMP PHOSPHODIESTERASE PA4108-RELATED"/>
    <property type="match status" value="1"/>
</dbReference>
<feature type="domain" description="HD-GYP" evidence="1">
    <location>
        <begin position="153"/>
        <end position="349"/>
    </location>
</feature>
<comment type="caution">
    <text evidence="2">The sequence shown here is derived from an EMBL/GenBank/DDBJ whole genome shotgun (WGS) entry which is preliminary data.</text>
</comment>
<dbReference type="OrthoDB" id="9764808at2"/>
<dbReference type="GO" id="GO:0008081">
    <property type="term" value="F:phosphoric diester hydrolase activity"/>
    <property type="evidence" value="ECO:0007669"/>
    <property type="project" value="UniProtKB-ARBA"/>
</dbReference>
<dbReference type="NCBIfam" id="TIGR00277">
    <property type="entry name" value="HDIG"/>
    <property type="match status" value="1"/>
</dbReference>
<organism evidence="2 3">
    <name type="scientific">Marinobacter nanhaiticus D15-8W</name>
    <dbReference type="NCBI Taxonomy" id="626887"/>
    <lineage>
        <taxon>Bacteria</taxon>
        <taxon>Pseudomonadati</taxon>
        <taxon>Pseudomonadota</taxon>
        <taxon>Gammaproteobacteria</taxon>
        <taxon>Pseudomonadales</taxon>
        <taxon>Marinobacteraceae</taxon>
        <taxon>Marinobacter</taxon>
    </lineage>
</organism>
<dbReference type="InterPro" id="IPR003607">
    <property type="entry name" value="HD/PDEase_dom"/>
</dbReference>
<dbReference type="RefSeq" id="WP_040882350.1">
    <property type="nucleotide sequence ID" value="NZ_AP028878.1"/>
</dbReference>
<dbReference type="Pfam" id="PF11871">
    <property type="entry name" value="DUF3391"/>
    <property type="match status" value="1"/>
</dbReference>
<dbReference type="Gene3D" id="1.10.3210.10">
    <property type="entry name" value="Hypothetical protein af1432"/>
    <property type="match status" value="1"/>
</dbReference>
<dbReference type="InterPro" id="IPR037522">
    <property type="entry name" value="HD_GYP_dom"/>
</dbReference>
<dbReference type="eggNOG" id="COG2206">
    <property type="taxonomic scope" value="Bacteria"/>
</dbReference>
<evidence type="ECO:0000259" key="1">
    <source>
        <dbReference type="PROSITE" id="PS51832"/>
    </source>
</evidence>
<keyword evidence="3" id="KW-1185">Reference proteome</keyword>
<protein>
    <submittedName>
        <fullName evidence="2">HD-GYP domain-containing protein</fullName>
    </submittedName>
</protein>
<sequence>MPFRRLTKDLRNTTQNNKKHVDTLVRTRLPVDLVAMGMRIISLDRPWTEVPVLFQGFTVETPNQLSILRQYCDWVLVESTSRLLKPLLDQIEVRRKRREQPLPETRTLHEELPRAQEAFRTGQLFVQDILSQIEAGRELDLSEARPVIKLCVESISANPNAMFWMNRIKHEDAYTAEHCLRVAILAVAFARYLGMPQQDLEAAGLCGMLHDIGKMRVPGTILNKPGALTRDEMDEMRRHTEYGYEMLLSHHTLDPIVANVCRDHHERIDGKGYPRKLEEWQISRFARLISIVDVFDAITSDRVYRAGMPTTDAMRILFQERGKQFDPEMVEAFIRMVGIYPPGSLVELNTGEVAVVIATHPSFKLRPRVEILLGADKTPAEPRLLDLKDEPVTESGETYAIATSLPDGAYGITLADRISQLTGRP</sequence>
<dbReference type="STRING" id="626887.J057_08681"/>
<dbReference type="PANTHER" id="PTHR43155:SF2">
    <property type="entry name" value="CYCLIC DI-GMP PHOSPHODIESTERASE PA4108"/>
    <property type="match status" value="1"/>
</dbReference>